<keyword evidence="2" id="KW-0812">Transmembrane</keyword>
<evidence type="ECO:0000256" key="1">
    <source>
        <dbReference type="SAM" id="MobiDB-lite"/>
    </source>
</evidence>
<protein>
    <submittedName>
        <fullName evidence="3">Pre protein translocase subunit Sec66-domain-containing protein</fullName>
    </submittedName>
</protein>
<feature type="compositionally biased region" description="Basic residues" evidence="1">
    <location>
        <begin position="264"/>
        <end position="274"/>
    </location>
</feature>
<dbReference type="EMBL" id="MU001636">
    <property type="protein sequence ID" value="KAF2482583.1"/>
    <property type="molecule type" value="Genomic_DNA"/>
</dbReference>
<feature type="region of interest" description="Disordered" evidence="1">
    <location>
        <begin position="223"/>
        <end position="274"/>
    </location>
</feature>
<evidence type="ECO:0000313" key="4">
    <source>
        <dbReference type="Proteomes" id="UP000799767"/>
    </source>
</evidence>
<proteinExistence type="predicted"/>
<reference evidence="3" key="1">
    <citation type="journal article" date="2020" name="Stud. Mycol.">
        <title>101 Dothideomycetes genomes: a test case for predicting lifestyles and emergence of pathogens.</title>
        <authorList>
            <person name="Haridas S."/>
            <person name="Albert R."/>
            <person name="Binder M."/>
            <person name="Bloem J."/>
            <person name="Labutti K."/>
            <person name="Salamov A."/>
            <person name="Andreopoulos B."/>
            <person name="Baker S."/>
            <person name="Barry K."/>
            <person name="Bills G."/>
            <person name="Bluhm B."/>
            <person name="Cannon C."/>
            <person name="Castanera R."/>
            <person name="Culley D."/>
            <person name="Daum C."/>
            <person name="Ezra D."/>
            <person name="Gonzalez J."/>
            <person name="Henrissat B."/>
            <person name="Kuo A."/>
            <person name="Liang C."/>
            <person name="Lipzen A."/>
            <person name="Lutzoni F."/>
            <person name="Magnuson J."/>
            <person name="Mondo S."/>
            <person name="Nolan M."/>
            <person name="Ohm R."/>
            <person name="Pangilinan J."/>
            <person name="Park H.-J."/>
            <person name="Ramirez L."/>
            <person name="Alfaro M."/>
            <person name="Sun H."/>
            <person name="Tritt A."/>
            <person name="Yoshinaga Y."/>
            <person name="Zwiers L.-H."/>
            <person name="Turgeon B."/>
            <person name="Goodwin S."/>
            <person name="Spatafora J."/>
            <person name="Crous P."/>
            <person name="Grigoriev I."/>
        </authorList>
    </citation>
    <scope>NUCLEOTIDE SEQUENCE</scope>
    <source>
        <strain evidence="3">CBS 113389</strain>
    </source>
</reference>
<dbReference type="Pfam" id="PF09802">
    <property type="entry name" value="Sec66"/>
    <property type="match status" value="1"/>
</dbReference>
<gene>
    <name evidence="3" type="ORF">BDY17DRAFT_298758</name>
</gene>
<dbReference type="RefSeq" id="XP_033589153.1">
    <property type="nucleotide sequence ID" value="XM_033733795.1"/>
</dbReference>
<keyword evidence="2" id="KW-0472">Membrane</keyword>
<dbReference type="AlphaFoldDB" id="A0A6A6PSW4"/>
<keyword evidence="2" id="KW-1133">Transmembrane helix</keyword>
<dbReference type="OrthoDB" id="73168at2759"/>
<sequence length="274" mass="30307">MDNSTNSTNSSSSNSTYENWQAQQPPKSFWTNLTLPILYLTILIGSLYTFSTLYRKRQVNKAAKLESWFPPHQARDVYLSLLHLDPSEASEGADGEKKLSKVPDSVLKAALMRRALEDIQRIMQLRTSKPALQNLLQRGSVGDELWQRLLRAEKEMEEEVKDVVNEANAFAPNWGQTIFQSANEMHQNDLLRKSIADIQEKLAADKTWWEGRRAGMQAELLQDLDTDGKASETGQKKTGGSDDDAVLVESGGPAQDQGGAGAKKNTKGKKGGGA</sequence>
<name>A0A6A6PSW4_9PEZI</name>
<dbReference type="GO" id="GO:0031207">
    <property type="term" value="C:Sec62/Sec63 complex"/>
    <property type="evidence" value="ECO:0007669"/>
    <property type="project" value="InterPro"/>
</dbReference>
<dbReference type="GO" id="GO:0031204">
    <property type="term" value="P:post-translational protein targeting to membrane, translocation"/>
    <property type="evidence" value="ECO:0007669"/>
    <property type="project" value="InterPro"/>
</dbReference>
<dbReference type="GeneID" id="54474797"/>
<evidence type="ECO:0000256" key="2">
    <source>
        <dbReference type="SAM" id="Phobius"/>
    </source>
</evidence>
<dbReference type="PANTHER" id="PTHR28229:SF1">
    <property type="entry name" value="TRANSLOCATION PROTEIN SEC66"/>
    <property type="match status" value="1"/>
</dbReference>
<evidence type="ECO:0000313" key="3">
    <source>
        <dbReference type="EMBL" id="KAF2482583.1"/>
    </source>
</evidence>
<feature type="transmembrane region" description="Helical" evidence="2">
    <location>
        <begin position="33"/>
        <end position="54"/>
    </location>
</feature>
<dbReference type="PANTHER" id="PTHR28229">
    <property type="entry name" value="TRANSLOCATION PROTEIN SEC66"/>
    <property type="match status" value="1"/>
</dbReference>
<dbReference type="InterPro" id="IPR018624">
    <property type="entry name" value="Sec66"/>
</dbReference>
<organism evidence="3 4">
    <name type="scientific">Neohortaea acidophila</name>
    <dbReference type="NCBI Taxonomy" id="245834"/>
    <lineage>
        <taxon>Eukaryota</taxon>
        <taxon>Fungi</taxon>
        <taxon>Dikarya</taxon>
        <taxon>Ascomycota</taxon>
        <taxon>Pezizomycotina</taxon>
        <taxon>Dothideomycetes</taxon>
        <taxon>Dothideomycetidae</taxon>
        <taxon>Mycosphaerellales</taxon>
        <taxon>Teratosphaeriaceae</taxon>
        <taxon>Neohortaea</taxon>
    </lineage>
</organism>
<dbReference type="Proteomes" id="UP000799767">
    <property type="component" value="Unassembled WGS sequence"/>
</dbReference>
<accession>A0A6A6PSW4</accession>
<keyword evidence="4" id="KW-1185">Reference proteome</keyword>